<comment type="caution">
    <text evidence="2">The sequence shown here is derived from an EMBL/GenBank/DDBJ whole genome shotgun (WGS) entry which is preliminary data.</text>
</comment>
<evidence type="ECO:0000313" key="3">
    <source>
        <dbReference type="Proteomes" id="UP000275910"/>
    </source>
</evidence>
<dbReference type="EMBL" id="RCTY01000031">
    <property type="protein sequence ID" value="ROU06705.1"/>
    <property type="molecule type" value="Genomic_DNA"/>
</dbReference>
<accession>A0A3N2RGX2</accession>
<gene>
    <name evidence="2" type="ORF">D9T17_12490</name>
</gene>
<dbReference type="PANTHER" id="PTHR35149:SF1">
    <property type="entry name" value="DUF5655 DOMAIN-CONTAINING PROTEIN"/>
    <property type="match status" value="1"/>
</dbReference>
<evidence type="ECO:0000313" key="2">
    <source>
        <dbReference type="EMBL" id="ROU06705.1"/>
    </source>
</evidence>
<reference evidence="2 3" key="1">
    <citation type="submission" date="2018-10" db="EMBL/GenBank/DDBJ databases">
        <title>The genome of Lysobacter enzymogenes OH11.</title>
        <authorList>
            <person name="Liu F."/>
            <person name="Zhao Y."/>
            <person name="Qian G."/>
            <person name="Chen Y."/>
            <person name="Xu H."/>
        </authorList>
    </citation>
    <scope>NUCLEOTIDE SEQUENCE [LARGE SCALE GENOMIC DNA]</scope>
    <source>
        <strain evidence="2 3">OH11</strain>
    </source>
</reference>
<dbReference type="Proteomes" id="UP000275910">
    <property type="component" value="Unassembled WGS sequence"/>
</dbReference>
<sequence length="427" mass="49282">MNNRGKALSHLELLKNRLIYLSTKLTDADNYDRGSLRSAINESWKTAYHYLGKGRSSFPDDFYLEIQALCYFSGKLPQAVVERKLINHRRYGEEGGDYLLEEVFTARRIQADSGDRLTSRDIKSYAMDMKKTIEVFYKVSHPGESSMSGEEKVWLERIRRLEFYDASALLVVAYKQRHSASSRIALLEQVEAMLFFRGIDPHFFAGKSIHPKRLAVELASKKKTISDIIDIIASACDDFRGSGELLSGLRQIGKVRNYYSWSSTRYFLFEYEQFLLSQTKSGRSKLDWDEFSLEDWDTDYVTLEHVYPQKASVPEWKEDFNVHSVGQRNSLKNSIGNLTPLSRRRNSALGNKSFRFKKGADGNKTGYAYGCYSEIEISQEERWTPLSILNRGLRLMDFMEVRWKLKLGSPTDKAKLLGIDFLLKVKM</sequence>
<protein>
    <submittedName>
        <fullName evidence="2">HNH endonuclease</fullName>
    </submittedName>
</protein>
<keyword evidence="2" id="KW-0255">Endonuclease</keyword>
<proteinExistence type="predicted"/>
<dbReference type="Pfam" id="PF07510">
    <property type="entry name" value="GmrSD_C"/>
    <property type="match status" value="1"/>
</dbReference>
<dbReference type="PANTHER" id="PTHR35149">
    <property type="entry name" value="SLL5132 PROTEIN"/>
    <property type="match status" value="1"/>
</dbReference>
<dbReference type="GO" id="GO:0004519">
    <property type="term" value="F:endonuclease activity"/>
    <property type="evidence" value="ECO:0007669"/>
    <property type="project" value="UniProtKB-KW"/>
</dbReference>
<dbReference type="InterPro" id="IPR011089">
    <property type="entry name" value="GmrSD_C"/>
</dbReference>
<organism evidence="2 3">
    <name type="scientific">Lysobacter enzymogenes</name>
    <dbReference type="NCBI Taxonomy" id="69"/>
    <lineage>
        <taxon>Bacteria</taxon>
        <taxon>Pseudomonadati</taxon>
        <taxon>Pseudomonadota</taxon>
        <taxon>Gammaproteobacteria</taxon>
        <taxon>Lysobacterales</taxon>
        <taxon>Lysobacteraceae</taxon>
        <taxon>Lysobacter</taxon>
    </lineage>
</organism>
<name>A0A3N2RGX2_LYSEN</name>
<dbReference type="AlphaFoldDB" id="A0A3N2RGX2"/>
<keyword evidence="2" id="KW-0378">Hydrolase</keyword>
<feature type="domain" description="GmrSD restriction endonucleases C-terminal" evidence="1">
    <location>
        <begin position="251"/>
        <end position="396"/>
    </location>
</feature>
<keyword evidence="2" id="KW-0540">Nuclease</keyword>
<evidence type="ECO:0000259" key="1">
    <source>
        <dbReference type="Pfam" id="PF07510"/>
    </source>
</evidence>